<dbReference type="RefSeq" id="WP_190717365.1">
    <property type="nucleotide sequence ID" value="NZ_JACJST010000020.1"/>
</dbReference>
<evidence type="ECO:0000313" key="1">
    <source>
        <dbReference type="EMBL" id="MBD2570020.1"/>
    </source>
</evidence>
<reference evidence="1 2" key="1">
    <citation type="journal article" date="2020" name="ISME J.">
        <title>Comparative genomics reveals insights into cyanobacterial evolution and habitat adaptation.</title>
        <authorList>
            <person name="Chen M.Y."/>
            <person name="Teng W.K."/>
            <person name="Zhao L."/>
            <person name="Hu C.X."/>
            <person name="Zhou Y.K."/>
            <person name="Han B.P."/>
            <person name="Song L.R."/>
            <person name="Shu W.S."/>
        </authorList>
    </citation>
    <scope>NUCLEOTIDE SEQUENCE [LARGE SCALE GENOMIC DNA]</scope>
    <source>
        <strain evidence="1 2">FACHB-196</strain>
    </source>
</reference>
<gene>
    <name evidence="1" type="ORF">H6G59_19390</name>
</gene>
<dbReference type="Proteomes" id="UP000640531">
    <property type="component" value="Unassembled WGS sequence"/>
</dbReference>
<accession>A0ABR8FIG1</accession>
<name>A0ABR8FIG1_9NOST</name>
<keyword evidence="2" id="KW-1185">Reference proteome</keyword>
<proteinExistence type="predicted"/>
<protein>
    <submittedName>
        <fullName evidence="1">Uncharacterized protein</fullName>
    </submittedName>
</protein>
<sequence>MHLESIFTEQVVNTITAKSKCEYLKLCNIYFEQRKSELCLVIDCPGDVIDKVWEYKHKILSAAFLLGFNKKLILKREGSIYASASSRFSIEEVKEGLMHLSAETITKGLVFNDLLLFVANSQYPTFVTEVPRNWHWGQPQRLVLTNSQVTNFSGVKSTKLHGEDMTLLYDRVIFERQMSILTREFEKSPKENIVKDYAYTSYTIDKFRQSLCRDSEHEYNADFKMIYIEDLDMIARVCCCKDRRPVNS</sequence>
<comment type="caution">
    <text evidence="1">The sequence shown here is derived from an EMBL/GenBank/DDBJ whole genome shotgun (WGS) entry which is preliminary data.</text>
</comment>
<organism evidence="1 2">
    <name type="scientific">Anabaena lutea FACHB-196</name>
    <dbReference type="NCBI Taxonomy" id="2692881"/>
    <lineage>
        <taxon>Bacteria</taxon>
        <taxon>Bacillati</taxon>
        <taxon>Cyanobacteriota</taxon>
        <taxon>Cyanophyceae</taxon>
        <taxon>Nostocales</taxon>
        <taxon>Nostocaceae</taxon>
        <taxon>Anabaena</taxon>
    </lineage>
</organism>
<evidence type="ECO:0000313" key="2">
    <source>
        <dbReference type="Proteomes" id="UP000640531"/>
    </source>
</evidence>
<dbReference type="EMBL" id="JACJST010000020">
    <property type="protein sequence ID" value="MBD2570020.1"/>
    <property type="molecule type" value="Genomic_DNA"/>
</dbReference>